<evidence type="ECO:0000259" key="3">
    <source>
        <dbReference type="Pfam" id="PF00296"/>
    </source>
</evidence>
<organism evidence="4 5">
    <name type="scientific">Amycolatopsis iheyensis</name>
    <dbReference type="NCBI Taxonomy" id="2945988"/>
    <lineage>
        <taxon>Bacteria</taxon>
        <taxon>Bacillati</taxon>
        <taxon>Actinomycetota</taxon>
        <taxon>Actinomycetes</taxon>
        <taxon>Pseudonocardiales</taxon>
        <taxon>Pseudonocardiaceae</taxon>
        <taxon>Amycolatopsis</taxon>
    </lineage>
</organism>
<dbReference type="RefSeq" id="WP_257924992.1">
    <property type="nucleotide sequence ID" value="NZ_JAMXQV010000025.1"/>
</dbReference>
<dbReference type="PANTHER" id="PTHR30137:SF8">
    <property type="entry name" value="BLR5498 PROTEIN"/>
    <property type="match status" value="1"/>
</dbReference>
<protein>
    <submittedName>
        <fullName evidence="4">LLM class flavin-dependent oxidoreductase</fullName>
    </submittedName>
</protein>
<gene>
    <name evidence="4" type="ORF">M8542_36930</name>
</gene>
<dbReference type="AlphaFoldDB" id="A0A9X2NIJ7"/>
<dbReference type="InterPro" id="IPR011251">
    <property type="entry name" value="Luciferase-like_dom"/>
</dbReference>
<dbReference type="GO" id="GO:0016705">
    <property type="term" value="F:oxidoreductase activity, acting on paired donors, with incorporation or reduction of molecular oxygen"/>
    <property type="evidence" value="ECO:0007669"/>
    <property type="project" value="InterPro"/>
</dbReference>
<keyword evidence="5" id="KW-1185">Reference proteome</keyword>
<proteinExistence type="predicted"/>
<evidence type="ECO:0000313" key="5">
    <source>
        <dbReference type="Proteomes" id="UP001144096"/>
    </source>
</evidence>
<dbReference type="SUPFAM" id="SSF51679">
    <property type="entry name" value="Bacterial luciferase-like"/>
    <property type="match status" value="1"/>
</dbReference>
<keyword evidence="1" id="KW-0560">Oxidoreductase</keyword>
<evidence type="ECO:0000256" key="1">
    <source>
        <dbReference type="ARBA" id="ARBA00023002"/>
    </source>
</evidence>
<name>A0A9X2NIJ7_9PSEU</name>
<dbReference type="EMBL" id="JAMXQV010000025">
    <property type="protein sequence ID" value="MCR6488427.1"/>
    <property type="molecule type" value="Genomic_DNA"/>
</dbReference>
<sequence>MRFGFALDFGSTLPFAERLRTAEPLLARAREAGIESVWAGESYHHRPGPFHLPAPLLTLAHLAALTPLRLGTGVLLARAYHPRRLALEAAMVDQISEGRLTLGIGLGEDALRGALGGPDLPGGAAFDALLDGVRREWRDAAGDGLRPGPVQPGGPPILVGGFSEAAAVRAATAGDGWYAATGYSDDLVRTQAARYLARLPAGREPLVAANRLCLIAADRATARARAAHHFREVYEFYGALGAWNLPVVYDPTATPTPGNTVGDAAPVLVGTPDDVLAHLRRYREWGVTDVHLRMAPVAASAEVALETISYVAERIVPELGG</sequence>
<evidence type="ECO:0000313" key="4">
    <source>
        <dbReference type="EMBL" id="MCR6488427.1"/>
    </source>
</evidence>
<dbReference type="Gene3D" id="3.20.20.30">
    <property type="entry name" value="Luciferase-like domain"/>
    <property type="match status" value="1"/>
</dbReference>
<dbReference type="PANTHER" id="PTHR30137">
    <property type="entry name" value="LUCIFERASE-LIKE MONOOXYGENASE"/>
    <property type="match status" value="1"/>
</dbReference>
<dbReference type="Proteomes" id="UP001144096">
    <property type="component" value="Unassembled WGS sequence"/>
</dbReference>
<dbReference type="InterPro" id="IPR050766">
    <property type="entry name" value="Bact_Lucif_Oxidored"/>
</dbReference>
<reference evidence="4" key="1">
    <citation type="submission" date="2022-06" db="EMBL/GenBank/DDBJ databases">
        <title>Amycolatopsis iheyaensis sp. nov., a new species of the genus Amycolatopsis isolated from soil in Iheya island, Japan.</title>
        <authorList>
            <person name="Ngamcharungchit C."/>
            <person name="Kanto H."/>
            <person name="Take A."/>
            <person name="Intra B."/>
            <person name="Matsumoto A."/>
            <person name="Panbangred W."/>
            <person name="Inahashi Y."/>
        </authorList>
    </citation>
    <scope>NUCLEOTIDE SEQUENCE</scope>
    <source>
        <strain evidence="4">OK19-0408</strain>
    </source>
</reference>
<dbReference type="Pfam" id="PF00296">
    <property type="entry name" value="Bac_luciferase"/>
    <property type="match status" value="1"/>
</dbReference>
<feature type="domain" description="Luciferase-like" evidence="3">
    <location>
        <begin position="16"/>
        <end position="288"/>
    </location>
</feature>
<keyword evidence="2" id="KW-0503">Monooxygenase</keyword>
<dbReference type="InterPro" id="IPR036661">
    <property type="entry name" value="Luciferase-like_sf"/>
</dbReference>
<comment type="caution">
    <text evidence="4">The sequence shown here is derived from an EMBL/GenBank/DDBJ whole genome shotgun (WGS) entry which is preliminary data.</text>
</comment>
<accession>A0A9X2NIJ7</accession>
<dbReference type="GO" id="GO:0005829">
    <property type="term" value="C:cytosol"/>
    <property type="evidence" value="ECO:0007669"/>
    <property type="project" value="TreeGrafter"/>
</dbReference>
<evidence type="ECO:0000256" key="2">
    <source>
        <dbReference type="ARBA" id="ARBA00023033"/>
    </source>
</evidence>
<dbReference type="GO" id="GO:0004497">
    <property type="term" value="F:monooxygenase activity"/>
    <property type="evidence" value="ECO:0007669"/>
    <property type="project" value="UniProtKB-KW"/>
</dbReference>